<dbReference type="PANTHER" id="PTHR24346">
    <property type="entry name" value="MAP/MICROTUBULE AFFINITY-REGULATING KINASE"/>
    <property type="match status" value="1"/>
</dbReference>
<evidence type="ECO:0000256" key="4">
    <source>
        <dbReference type="ARBA" id="ARBA00023170"/>
    </source>
</evidence>
<dbReference type="Gene3D" id="2.60.120.1060">
    <property type="entry name" value="NPCBM/NEW2 domain"/>
    <property type="match status" value="1"/>
</dbReference>
<dbReference type="GO" id="GO:0016301">
    <property type="term" value="F:kinase activity"/>
    <property type="evidence" value="ECO:0007669"/>
    <property type="project" value="UniProtKB-KW"/>
</dbReference>
<name>A0ABX0ZMS0_9ACTN</name>
<dbReference type="InterPro" id="IPR008979">
    <property type="entry name" value="Galactose-bd-like_sf"/>
</dbReference>
<dbReference type="InterPro" id="IPR000719">
    <property type="entry name" value="Prot_kinase_dom"/>
</dbReference>
<dbReference type="InterPro" id="IPR011009">
    <property type="entry name" value="Kinase-like_dom_sf"/>
</dbReference>
<feature type="compositionally biased region" description="Low complexity" evidence="5">
    <location>
        <begin position="407"/>
        <end position="435"/>
    </location>
</feature>
<feature type="region of interest" description="Disordered" evidence="5">
    <location>
        <begin position="303"/>
        <end position="372"/>
    </location>
</feature>
<keyword evidence="4" id="KW-0675">Receptor</keyword>
<keyword evidence="8" id="KW-0418">Kinase</keyword>
<dbReference type="PROSITE" id="PS50011">
    <property type="entry name" value="PROTEIN_KINASE_DOM"/>
    <property type="match status" value="1"/>
</dbReference>
<organism evidence="8 9">
    <name type="scientific">Actinacidiphila epipremni</name>
    <dbReference type="NCBI Taxonomy" id="2053013"/>
    <lineage>
        <taxon>Bacteria</taxon>
        <taxon>Bacillati</taxon>
        <taxon>Actinomycetota</taxon>
        <taxon>Actinomycetes</taxon>
        <taxon>Kitasatosporales</taxon>
        <taxon>Streptomycetaceae</taxon>
        <taxon>Actinacidiphila</taxon>
    </lineage>
</organism>
<evidence type="ECO:0000313" key="8">
    <source>
        <dbReference type="EMBL" id="NJP45130.1"/>
    </source>
</evidence>
<dbReference type="PANTHER" id="PTHR24346:SF30">
    <property type="entry name" value="MATERNAL EMBRYONIC LEUCINE ZIPPER KINASE"/>
    <property type="match status" value="1"/>
</dbReference>
<dbReference type="Pfam" id="PF08305">
    <property type="entry name" value="NPCBM"/>
    <property type="match status" value="1"/>
</dbReference>
<dbReference type="SMART" id="SM00776">
    <property type="entry name" value="NPCBM"/>
    <property type="match status" value="1"/>
</dbReference>
<sequence>MDGGLFIGPDGEPDRYRLLRSIGRGGEAVLYLAELELGGATEPVVVKMLDARHTLAPDLFARVSAKWREQAELLRFVHRPGVVGIREHFEGPSAHPGGQLPAPGGRALYLVMNHVEGLDLRDWRAERTLESPAERREAVRCLEQLAEVLDWLHSGAATPSGRQVVHGDLSPGNVMVDGHGQATLVDFGLSKLAAEHRTAEVWFTPGFAAPEVFDGIRSPATDRYAFGAIAYFLLSGNAPAPVPETLRAALLALPELSGAGPEQAARIAAVFAVDPRARPASLTGWVRELRSYVVSATRPPVANPPLAGAPLAGPPAARPPLAGPPLTRPEQAPAPPAVPPAPAAAPVPPPPGHAPQPVFLTPPPQPAPAPVARRGRGLRVALAAVVAVALLGGGVALGVALGGGKGDPAAGDAPASGSASHSPTAPRPSAQDSAGDGTGDGTGASGDSTGDTSGSTAGDQGDAPAGETSLADLKPTDESLFTLERGTASVDGVRYDDALKTTYCYGATAGYDGFAEYNLGRSYKKLTFTVGLDDNSPDTGKTFTVLADGKRLFRQRVTVGHPAQPSLDVSGVLRLRVEWLSDDQDSSCPIGVLGNPTLTP</sequence>
<dbReference type="RefSeq" id="WP_167983983.1">
    <property type="nucleotide sequence ID" value="NZ_JAATEJ010000012.1"/>
</dbReference>
<comment type="caution">
    <text evidence="8">The sequence shown here is derived from an EMBL/GenBank/DDBJ whole genome shotgun (WGS) entry which is preliminary data.</text>
</comment>
<evidence type="ECO:0000256" key="6">
    <source>
        <dbReference type="SAM" id="Phobius"/>
    </source>
</evidence>
<evidence type="ECO:0000256" key="1">
    <source>
        <dbReference type="ARBA" id="ARBA00004479"/>
    </source>
</evidence>
<accession>A0ABX0ZMS0</accession>
<comment type="subcellular location">
    <subcellularLocation>
        <location evidence="1">Membrane</location>
        <topology evidence="1">Single-pass type I membrane protein</topology>
    </subcellularLocation>
</comment>
<protein>
    <submittedName>
        <fullName evidence="8">Protein kinase</fullName>
    </submittedName>
</protein>
<dbReference type="InterPro" id="IPR013222">
    <property type="entry name" value="Glyco_hyd_98_carb-bd"/>
</dbReference>
<dbReference type="SUPFAM" id="SSF49785">
    <property type="entry name" value="Galactose-binding domain-like"/>
    <property type="match status" value="1"/>
</dbReference>
<keyword evidence="3" id="KW-0067">ATP-binding</keyword>
<dbReference type="CDD" id="cd14014">
    <property type="entry name" value="STKc_PknB_like"/>
    <property type="match status" value="1"/>
</dbReference>
<keyword evidence="6" id="KW-0812">Transmembrane</keyword>
<dbReference type="PROSITE" id="PS00109">
    <property type="entry name" value="PROTEIN_KINASE_TYR"/>
    <property type="match status" value="1"/>
</dbReference>
<keyword evidence="2" id="KW-0547">Nucleotide-binding</keyword>
<feature type="domain" description="Protein kinase" evidence="7">
    <location>
        <begin position="16"/>
        <end position="293"/>
    </location>
</feature>
<reference evidence="8 9" key="1">
    <citation type="submission" date="2020-03" db="EMBL/GenBank/DDBJ databases">
        <title>WGS of actinomycetes isolated from Thailand.</title>
        <authorList>
            <person name="Thawai C."/>
        </authorList>
    </citation>
    <scope>NUCLEOTIDE SEQUENCE [LARGE SCALE GENOMIC DNA]</scope>
    <source>
        <strain evidence="8 9">PRB2-1</strain>
    </source>
</reference>
<evidence type="ECO:0000256" key="2">
    <source>
        <dbReference type="ARBA" id="ARBA00022741"/>
    </source>
</evidence>
<dbReference type="InterPro" id="IPR008266">
    <property type="entry name" value="Tyr_kinase_AS"/>
</dbReference>
<dbReference type="Gene3D" id="3.30.200.20">
    <property type="entry name" value="Phosphorylase Kinase, domain 1"/>
    <property type="match status" value="1"/>
</dbReference>
<dbReference type="Gene3D" id="1.10.510.10">
    <property type="entry name" value="Transferase(Phosphotransferase) domain 1"/>
    <property type="match status" value="1"/>
</dbReference>
<evidence type="ECO:0000313" key="9">
    <source>
        <dbReference type="Proteomes" id="UP000734511"/>
    </source>
</evidence>
<keyword evidence="9" id="KW-1185">Reference proteome</keyword>
<dbReference type="Proteomes" id="UP000734511">
    <property type="component" value="Unassembled WGS sequence"/>
</dbReference>
<dbReference type="EMBL" id="JAATEJ010000012">
    <property type="protein sequence ID" value="NJP45130.1"/>
    <property type="molecule type" value="Genomic_DNA"/>
</dbReference>
<dbReference type="SUPFAM" id="SSF56112">
    <property type="entry name" value="Protein kinase-like (PK-like)"/>
    <property type="match status" value="1"/>
</dbReference>
<keyword evidence="6" id="KW-1133">Transmembrane helix</keyword>
<evidence type="ECO:0000256" key="3">
    <source>
        <dbReference type="ARBA" id="ARBA00022840"/>
    </source>
</evidence>
<keyword evidence="6" id="KW-0472">Membrane</keyword>
<feature type="region of interest" description="Disordered" evidence="5">
    <location>
        <begin position="406"/>
        <end position="477"/>
    </location>
</feature>
<keyword evidence="8" id="KW-0808">Transferase</keyword>
<evidence type="ECO:0000259" key="7">
    <source>
        <dbReference type="PROSITE" id="PS50011"/>
    </source>
</evidence>
<dbReference type="Pfam" id="PF00069">
    <property type="entry name" value="Pkinase"/>
    <property type="match status" value="1"/>
</dbReference>
<evidence type="ECO:0000256" key="5">
    <source>
        <dbReference type="SAM" id="MobiDB-lite"/>
    </source>
</evidence>
<dbReference type="InterPro" id="IPR038637">
    <property type="entry name" value="NPCBM_sf"/>
</dbReference>
<feature type="transmembrane region" description="Helical" evidence="6">
    <location>
        <begin position="380"/>
        <end position="401"/>
    </location>
</feature>
<gene>
    <name evidence="8" type="ORF">HCN08_17250</name>
</gene>
<feature type="compositionally biased region" description="Pro residues" evidence="5">
    <location>
        <begin position="312"/>
        <end position="369"/>
    </location>
</feature>
<proteinExistence type="predicted"/>
<feature type="compositionally biased region" description="Low complexity" evidence="5">
    <location>
        <begin position="445"/>
        <end position="462"/>
    </location>
</feature>